<proteinExistence type="predicted"/>
<dbReference type="STRING" id="984262.SGRA_3194"/>
<organism evidence="1 2">
    <name type="scientific">Saprospira grandis (strain Lewin)</name>
    <dbReference type="NCBI Taxonomy" id="984262"/>
    <lineage>
        <taxon>Bacteria</taxon>
        <taxon>Pseudomonadati</taxon>
        <taxon>Bacteroidota</taxon>
        <taxon>Saprospiria</taxon>
        <taxon>Saprospirales</taxon>
        <taxon>Saprospiraceae</taxon>
        <taxon>Saprospira</taxon>
    </lineage>
</organism>
<keyword evidence="2" id="KW-1185">Reference proteome</keyword>
<protein>
    <submittedName>
        <fullName evidence="1">Uncharacterized protein</fullName>
    </submittedName>
</protein>
<dbReference type="AlphaFoldDB" id="H6L0W6"/>
<dbReference type="EMBL" id="CP002831">
    <property type="protein sequence ID" value="AFC25922.1"/>
    <property type="molecule type" value="Genomic_DNA"/>
</dbReference>
<dbReference type="Proteomes" id="UP000007519">
    <property type="component" value="Chromosome"/>
</dbReference>
<accession>H6L0W6</accession>
<evidence type="ECO:0000313" key="1">
    <source>
        <dbReference type="EMBL" id="AFC25922.1"/>
    </source>
</evidence>
<sequence length="49" mass="4836">MGLPARFARVGPLRSSQVCSALQAFSLCFKSLGSAACGGPATAPQPIGG</sequence>
<name>H6L0W6_SAPGL</name>
<evidence type="ECO:0000313" key="2">
    <source>
        <dbReference type="Proteomes" id="UP000007519"/>
    </source>
</evidence>
<dbReference type="KEGG" id="sgn:SGRA_3194"/>
<gene>
    <name evidence="1" type="ordered locus">SGRA_3194</name>
</gene>
<reference evidence="1 2" key="1">
    <citation type="journal article" date="2012" name="Stand. Genomic Sci.">
        <title>Complete genome sequencing and analysis of Saprospira grandis str. Lewin, a predatory marine bacterium.</title>
        <authorList>
            <person name="Saw J.H."/>
            <person name="Yuryev A."/>
            <person name="Kanbe M."/>
            <person name="Hou S."/>
            <person name="Young A.G."/>
            <person name="Aizawa S."/>
            <person name="Alam M."/>
        </authorList>
    </citation>
    <scope>NUCLEOTIDE SEQUENCE [LARGE SCALE GENOMIC DNA]</scope>
    <source>
        <strain evidence="1 2">Lewin</strain>
    </source>
</reference>
<dbReference type="HOGENOM" id="CLU_3140544_0_0_10"/>